<feature type="transmembrane region" description="Helical" evidence="1">
    <location>
        <begin position="48"/>
        <end position="67"/>
    </location>
</feature>
<evidence type="ECO:0000313" key="3">
    <source>
        <dbReference type="Proteomes" id="UP000182002"/>
    </source>
</evidence>
<dbReference type="EMBL" id="MGIO01000009">
    <property type="protein sequence ID" value="OGM90160.1"/>
    <property type="molecule type" value="Genomic_DNA"/>
</dbReference>
<evidence type="ECO:0000313" key="2">
    <source>
        <dbReference type="EMBL" id="OGM90160.1"/>
    </source>
</evidence>
<keyword evidence="1" id="KW-0472">Membrane</keyword>
<proteinExistence type="predicted"/>
<dbReference type="InterPro" id="IPR007211">
    <property type="entry name" value="DUF378"/>
</dbReference>
<keyword evidence="1" id="KW-1133">Transmembrane helix</keyword>
<sequence>MVRNLNALDWTALVLAIVGGLNWGLVGILKFDLVAALFGDMSVVSRVVYALVGLAAIYLLVICGKLARK</sequence>
<feature type="transmembrane region" description="Helical" evidence="1">
    <location>
        <begin position="7"/>
        <end position="28"/>
    </location>
</feature>
<name>A0A1F8DNH9_9BACT</name>
<protein>
    <submittedName>
        <fullName evidence="2">DUF378 domain-containing protein</fullName>
    </submittedName>
</protein>
<organism evidence="2 3">
    <name type="scientific">Candidatus Wolfebacteria bacterium RBG_13_41_7</name>
    <dbReference type="NCBI Taxonomy" id="1802554"/>
    <lineage>
        <taxon>Bacteria</taxon>
        <taxon>Candidatus Wolfeibacteriota</taxon>
    </lineage>
</organism>
<comment type="caution">
    <text evidence="2">The sequence shown here is derived from an EMBL/GenBank/DDBJ whole genome shotgun (WGS) entry which is preliminary data.</text>
</comment>
<dbReference type="PANTHER" id="PTHR37304">
    <property type="entry name" value="MEMBRANE PROTEIN-RELATED"/>
    <property type="match status" value="1"/>
</dbReference>
<dbReference type="Pfam" id="PF04070">
    <property type="entry name" value="DUF378"/>
    <property type="match status" value="1"/>
</dbReference>
<reference evidence="2 3" key="1">
    <citation type="journal article" date="2016" name="Nat. Commun.">
        <title>Thousands of microbial genomes shed light on interconnected biogeochemical processes in an aquifer system.</title>
        <authorList>
            <person name="Anantharaman K."/>
            <person name="Brown C.T."/>
            <person name="Hug L.A."/>
            <person name="Sharon I."/>
            <person name="Castelle C.J."/>
            <person name="Probst A.J."/>
            <person name="Thomas B.C."/>
            <person name="Singh A."/>
            <person name="Wilkins M.J."/>
            <person name="Karaoz U."/>
            <person name="Brodie E.L."/>
            <person name="Williams K.H."/>
            <person name="Hubbard S.S."/>
            <person name="Banfield J.F."/>
        </authorList>
    </citation>
    <scope>NUCLEOTIDE SEQUENCE [LARGE SCALE GENOMIC DNA]</scope>
</reference>
<keyword evidence="1" id="KW-0812">Transmembrane</keyword>
<dbReference type="PANTHER" id="PTHR37304:SF1">
    <property type="entry name" value="MEMBRANE PROTEIN"/>
    <property type="match status" value="1"/>
</dbReference>
<gene>
    <name evidence="2" type="ORF">A3J77_00700</name>
</gene>
<accession>A0A1F8DNH9</accession>
<dbReference type="Proteomes" id="UP000182002">
    <property type="component" value="Unassembled WGS sequence"/>
</dbReference>
<evidence type="ECO:0000256" key="1">
    <source>
        <dbReference type="SAM" id="Phobius"/>
    </source>
</evidence>
<dbReference type="AlphaFoldDB" id="A0A1F8DNH9"/>